<feature type="domain" description="HAMP" evidence="8">
    <location>
        <begin position="786"/>
        <end position="830"/>
    </location>
</feature>
<feature type="domain" description="Methyl-accepting transducer" evidence="7">
    <location>
        <begin position="835"/>
        <end position="1064"/>
    </location>
</feature>
<dbReference type="Pfam" id="PF18947">
    <property type="entry name" value="HAMP_2"/>
    <property type="match status" value="1"/>
</dbReference>
<dbReference type="InterPro" id="IPR051310">
    <property type="entry name" value="MCP_chemotaxis"/>
</dbReference>
<evidence type="ECO:0000313" key="10">
    <source>
        <dbReference type="Proteomes" id="UP000291338"/>
    </source>
</evidence>
<dbReference type="Gene3D" id="3.30.450.20">
    <property type="entry name" value="PAS domain"/>
    <property type="match status" value="1"/>
</dbReference>
<comment type="subcellular location">
    <subcellularLocation>
        <location evidence="1">Membrane</location>
    </subcellularLocation>
</comment>
<dbReference type="InterPro" id="IPR003660">
    <property type="entry name" value="HAMP_dom"/>
</dbReference>
<evidence type="ECO:0000259" key="8">
    <source>
        <dbReference type="PROSITE" id="PS50885"/>
    </source>
</evidence>
<name>A0A4Q7II95_9GAMM</name>
<reference evidence="9 10" key="1">
    <citation type="submission" date="2018-01" db="EMBL/GenBank/DDBJ databases">
        <title>Co-occurrence of chitin degradation, pigmentation and bioactivity in marine Pseudoalteromonas.</title>
        <authorList>
            <person name="Paulsen S."/>
            <person name="Gram L."/>
            <person name="Machado H."/>
        </authorList>
    </citation>
    <scope>NUCLEOTIDE SEQUENCE [LARGE SCALE GENOMIC DNA]</scope>
    <source>
        <strain evidence="9 10">S3898</strain>
    </source>
</reference>
<dbReference type="PANTHER" id="PTHR43531">
    <property type="entry name" value="PROTEIN ICFG"/>
    <property type="match status" value="1"/>
</dbReference>
<dbReference type="PROSITE" id="PS50885">
    <property type="entry name" value="HAMP"/>
    <property type="match status" value="5"/>
</dbReference>
<dbReference type="GO" id="GO:0007165">
    <property type="term" value="P:signal transduction"/>
    <property type="evidence" value="ECO:0007669"/>
    <property type="project" value="UniProtKB-KW"/>
</dbReference>
<evidence type="ECO:0000256" key="6">
    <source>
        <dbReference type="SAM" id="Phobius"/>
    </source>
</evidence>
<dbReference type="SUPFAM" id="SSF158472">
    <property type="entry name" value="HAMP domain-like"/>
    <property type="match status" value="1"/>
</dbReference>
<evidence type="ECO:0000256" key="5">
    <source>
        <dbReference type="PROSITE-ProRule" id="PRU00284"/>
    </source>
</evidence>
<evidence type="ECO:0000256" key="4">
    <source>
        <dbReference type="ARBA" id="ARBA00029447"/>
    </source>
</evidence>
<keyword evidence="6" id="KW-0472">Membrane</keyword>
<feature type="transmembrane region" description="Helical" evidence="6">
    <location>
        <begin position="396"/>
        <end position="416"/>
    </location>
</feature>
<keyword evidence="6" id="KW-1133">Transmembrane helix</keyword>
<evidence type="ECO:0000256" key="1">
    <source>
        <dbReference type="ARBA" id="ARBA00004370"/>
    </source>
</evidence>
<comment type="caution">
    <text evidence="9">The sequence shown here is derived from an EMBL/GenBank/DDBJ whole genome shotgun (WGS) entry which is preliminary data.</text>
</comment>
<proteinExistence type="inferred from homology"/>
<dbReference type="CDD" id="cd11386">
    <property type="entry name" value="MCP_signal"/>
    <property type="match status" value="1"/>
</dbReference>
<feature type="transmembrane region" description="Helical" evidence="6">
    <location>
        <begin position="17"/>
        <end position="38"/>
    </location>
</feature>
<feature type="domain" description="HAMP" evidence="8">
    <location>
        <begin position="553"/>
        <end position="605"/>
    </location>
</feature>
<dbReference type="AlphaFoldDB" id="A0A4Q7II95"/>
<dbReference type="SUPFAM" id="SSF58104">
    <property type="entry name" value="Methyl-accepting chemotaxis protein (MCP) signaling domain"/>
    <property type="match status" value="2"/>
</dbReference>
<dbReference type="GO" id="GO:0006935">
    <property type="term" value="P:chemotaxis"/>
    <property type="evidence" value="ECO:0007669"/>
    <property type="project" value="UniProtKB-KW"/>
</dbReference>
<dbReference type="Pfam" id="PF00015">
    <property type="entry name" value="MCPsignal"/>
    <property type="match status" value="1"/>
</dbReference>
<keyword evidence="6" id="KW-0812">Transmembrane</keyword>
<evidence type="ECO:0000256" key="2">
    <source>
        <dbReference type="ARBA" id="ARBA00022481"/>
    </source>
</evidence>
<dbReference type="Pfam" id="PF00672">
    <property type="entry name" value="HAMP"/>
    <property type="match status" value="1"/>
</dbReference>
<dbReference type="SMART" id="SM00283">
    <property type="entry name" value="MA"/>
    <property type="match status" value="1"/>
</dbReference>
<keyword evidence="3 5" id="KW-0807">Transducer</keyword>
<evidence type="ECO:0000313" key="9">
    <source>
        <dbReference type="EMBL" id="RZQ51550.1"/>
    </source>
</evidence>
<dbReference type="GO" id="GO:0016020">
    <property type="term" value="C:membrane"/>
    <property type="evidence" value="ECO:0007669"/>
    <property type="project" value="UniProtKB-SubCell"/>
</dbReference>
<feature type="domain" description="HAMP" evidence="8">
    <location>
        <begin position="643"/>
        <end position="695"/>
    </location>
</feature>
<dbReference type="SMART" id="SM00304">
    <property type="entry name" value="HAMP"/>
    <property type="match status" value="4"/>
</dbReference>
<dbReference type="CDD" id="cd06225">
    <property type="entry name" value="HAMP"/>
    <property type="match status" value="1"/>
</dbReference>
<organism evidence="9 10">
    <name type="scientific">Pseudoalteromonas phenolica</name>
    <dbReference type="NCBI Taxonomy" id="161398"/>
    <lineage>
        <taxon>Bacteria</taxon>
        <taxon>Pseudomonadati</taxon>
        <taxon>Pseudomonadota</taxon>
        <taxon>Gammaproteobacteria</taxon>
        <taxon>Alteromonadales</taxon>
        <taxon>Pseudoalteromonadaceae</taxon>
        <taxon>Pseudoalteromonas</taxon>
    </lineage>
</organism>
<dbReference type="EMBL" id="PPSX01000094">
    <property type="protein sequence ID" value="RZQ51550.1"/>
    <property type="molecule type" value="Genomic_DNA"/>
</dbReference>
<dbReference type="FunFam" id="1.10.287.950:FF:000001">
    <property type="entry name" value="Methyl-accepting chemotaxis sensory transducer"/>
    <property type="match status" value="1"/>
</dbReference>
<dbReference type="Gene3D" id="1.10.287.950">
    <property type="entry name" value="Methyl-accepting chemotaxis protein"/>
    <property type="match status" value="1"/>
</dbReference>
<keyword evidence="2" id="KW-0488">Methylation</keyword>
<dbReference type="RefSeq" id="WP_130257019.1">
    <property type="nucleotide sequence ID" value="NZ_PPSX01000094.1"/>
</dbReference>
<feature type="domain" description="HAMP" evidence="8">
    <location>
        <begin position="417"/>
        <end position="470"/>
    </location>
</feature>
<sequence>MTSPLKYFSSLNLSRKLIAAFLSVALVPIIVIISIALFKASNALEQQAYSQLAAVGEIKKSAVSRHFESVKDNLYTLAISQKTANAANAFIASFNELSGLDSKPQSLTNYYQQDFRNKFNTENPNASVPSYILDGLSPRALELQARYIADNPHPLGEKSTLVSTGHNDAYDLAHQEFHTFFAEVANVYDFYDIFIIDNQSGYVVYSVFKELDFATSLNSGPYANSNLAAVFNDAKDLFSQTDFAFVDYQKYLPSYNAPASFIAAPIIYDGMPQATLVFQLSIDALNNIMTEREGLGETGETYLVGPDKLMRSDSFLDPVNHSVVNSFKYPTKGSVDTEAFKLAMSGQEGEKIITDYNGQPVLSAYRNINVLGNNWALLAEIDESEAFSAVTLLRNVLLGILAVAIAFIVAVAIFFARSLTQPAHDLMATMRRVEKEGDFSLRAPVSSKDEIGRCAVAFNSLLEALQTSISASNRVLNEMADGKFQDRIKVECKGELNTLKQATNNCANSLDMAIGEINQVISAMSQGQFDKQLQAPMSGDLSHLKDNINCSLNSLDNTMNAIVATMANVAKGNFTDTIQVEAQGKLNELKVSVNDSVQSMNGAVAEINMVMGAIRQGDFSKRVNLPLKGQLEALKDDINFSVANLAEIISDISNVMAAVNQGDFKHIVECNAEGELGQLKQDINASINSLDKAMGEISAVMMAISHGRFDRTIDSPMTGQLNTLKQDINRSVLTLDQVIQELASVMAAMSQGDFTQKIESDLQGQLLQLKQDINGSTDTISDAINEVTQVLSAVSQGNLTQTINSDYQGVFLTLKNDVNSTISKLTEVIQGIQIAANQVSQSAGEIANSNTEISSRTEDQAANLEEASASTSNMLDEIGQVADESGVAVQLAESAESIAKEGGALSHDTVLAIDEVNTASKDINEIVSVIDGIAFQTNLLALNAAVEAARAGDNGRGFAVVANEVRELAGRSASSARQIKDIIANSNDKVEQGTELANSSGQKLEQIVSAVAQVNGSIVKINQSTMTQQQAIREVDTVVQRLTHLIQENSAITEETMAAAKQMADQAHNMRRSLEYFNLGESEYAEPTLLVHQYNR</sequence>
<dbReference type="Gene3D" id="1.20.120.1530">
    <property type="match status" value="2"/>
</dbReference>
<dbReference type="PROSITE" id="PS50111">
    <property type="entry name" value="CHEMOTAXIS_TRANSDUC_2"/>
    <property type="match status" value="1"/>
</dbReference>
<feature type="domain" description="HAMP" evidence="8">
    <location>
        <begin position="733"/>
        <end position="785"/>
    </location>
</feature>
<gene>
    <name evidence="9" type="ORF">C1E23_18770</name>
</gene>
<evidence type="ECO:0000259" key="7">
    <source>
        <dbReference type="PROSITE" id="PS50111"/>
    </source>
</evidence>
<dbReference type="PANTHER" id="PTHR43531:SF14">
    <property type="entry name" value="METHYL-ACCEPTING CHEMOTAXIS PROTEIN I-RELATED"/>
    <property type="match status" value="1"/>
</dbReference>
<dbReference type="InterPro" id="IPR004089">
    <property type="entry name" value="MCPsignal_dom"/>
</dbReference>
<accession>A0A4Q7II95</accession>
<evidence type="ECO:0000256" key="3">
    <source>
        <dbReference type="ARBA" id="ARBA00023224"/>
    </source>
</evidence>
<dbReference type="Proteomes" id="UP000291338">
    <property type="component" value="Unassembled WGS sequence"/>
</dbReference>
<comment type="similarity">
    <text evidence="4">Belongs to the methyl-accepting chemotaxis (MCP) protein family.</text>
</comment>
<protein>
    <submittedName>
        <fullName evidence="9">Methyl-accepting chemotaxis protein</fullName>
    </submittedName>
</protein>